<dbReference type="GO" id="GO:0005524">
    <property type="term" value="F:ATP binding"/>
    <property type="evidence" value="ECO:0007669"/>
    <property type="project" value="UniProtKB-KW"/>
</dbReference>
<evidence type="ECO:0000256" key="10">
    <source>
        <dbReference type="ARBA" id="ARBA00031461"/>
    </source>
</evidence>
<dbReference type="InterPro" id="IPR004101">
    <property type="entry name" value="Mur_ligase_C"/>
</dbReference>
<dbReference type="PANTHER" id="PTHR43024:SF1">
    <property type="entry name" value="UDP-N-ACETYLMURAMOYL-TRIPEPTIDE--D-ALANYL-D-ALANINE LIGASE"/>
    <property type="match status" value="1"/>
</dbReference>
<accession>A0A644SWP5</accession>
<dbReference type="SUPFAM" id="SSF53623">
    <property type="entry name" value="MurD-like peptide ligases, catalytic domain"/>
    <property type="match status" value="1"/>
</dbReference>
<feature type="domain" description="Mur ligase C-terminal" evidence="12">
    <location>
        <begin position="330"/>
        <end position="456"/>
    </location>
</feature>
<dbReference type="InterPro" id="IPR000713">
    <property type="entry name" value="Mur_ligase_N"/>
</dbReference>
<protein>
    <recommendedName>
        <fullName evidence="10">UDP-MurNAc-pentapeptide synthetase</fullName>
    </recommendedName>
</protein>
<dbReference type="SUPFAM" id="SSF63418">
    <property type="entry name" value="MurE/MurF N-terminal domain"/>
    <property type="match status" value="1"/>
</dbReference>
<dbReference type="GO" id="GO:0009252">
    <property type="term" value="P:peptidoglycan biosynthetic process"/>
    <property type="evidence" value="ECO:0007669"/>
    <property type="project" value="UniProtKB-KW"/>
</dbReference>
<proteinExistence type="inferred from homology"/>
<dbReference type="Pfam" id="PF01225">
    <property type="entry name" value="Mur_ligase"/>
    <property type="match status" value="1"/>
</dbReference>
<keyword evidence="1" id="KW-0963">Cytoplasm</keyword>
<organism evidence="14">
    <name type="scientific">bioreactor metagenome</name>
    <dbReference type="NCBI Taxonomy" id="1076179"/>
    <lineage>
        <taxon>unclassified sequences</taxon>
        <taxon>metagenomes</taxon>
        <taxon>ecological metagenomes</taxon>
    </lineage>
</organism>
<name>A0A644SWP5_9ZZZZ</name>
<keyword evidence="2 14" id="KW-0436">Ligase</keyword>
<dbReference type="InterPro" id="IPR036565">
    <property type="entry name" value="Mur-like_cat_sf"/>
</dbReference>
<evidence type="ECO:0000256" key="4">
    <source>
        <dbReference type="ARBA" id="ARBA00022741"/>
    </source>
</evidence>
<dbReference type="InterPro" id="IPR035911">
    <property type="entry name" value="MurE/MurF_N"/>
</dbReference>
<evidence type="ECO:0000256" key="9">
    <source>
        <dbReference type="ARBA" id="ARBA00023316"/>
    </source>
</evidence>
<dbReference type="InterPro" id="IPR036615">
    <property type="entry name" value="Mur_ligase_C_dom_sf"/>
</dbReference>
<evidence type="ECO:0000256" key="2">
    <source>
        <dbReference type="ARBA" id="ARBA00022598"/>
    </source>
</evidence>
<dbReference type="GO" id="GO:0071555">
    <property type="term" value="P:cell wall organization"/>
    <property type="evidence" value="ECO:0007669"/>
    <property type="project" value="UniProtKB-KW"/>
</dbReference>
<keyword evidence="6" id="KW-0133">Cell shape</keyword>
<keyword evidence="9" id="KW-0961">Cell wall biogenesis/degradation</keyword>
<feature type="domain" description="Mur ligase central" evidence="13">
    <location>
        <begin position="124"/>
        <end position="308"/>
    </location>
</feature>
<dbReference type="InterPro" id="IPR051046">
    <property type="entry name" value="MurCDEF_CellWall_CoF430Synth"/>
</dbReference>
<dbReference type="InterPro" id="IPR013221">
    <property type="entry name" value="Mur_ligase_cen"/>
</dbReference>
<evidence type="ECO:0000256" key="3">
    <source>
        <dbReference type="ARBA" id="ARBA00022618"/>
    </source>
</evidence>
<dbReference type="GO" id="GO:0047480">
    <property type="term" value="F:UDP-N-acetylmuramoyl-tripeptide-D-alanyl-D-alanine ligase activity"/>
    <property type="evidence" value="ECO:0007669"/>
    <property type="project" value="InterPro"/>
</dbReference>
<evidence type="ECO:0000259" key="13">
    <source>
        <dbReference type="Pfam" id="PF08245"/>
    </source>
</evidence>
<dbReference type="Gene3D" id="3.40.1390.10">
    <property type="entry name" value="MurE/MurF, N-terminal domain"/>
    <property type="match status" value="1"/>
</dbReference>
<dbReference type="PANTHER" id="PTHR43024">
    <property type="entry name" value="UDP-N-ACETYLMURAMOYL-TRIPEPTIDE--D-ALANYL-D-ALANINE LIGASE"/>
    <property type="match status" value="1"/>
</dbReference>
<comment type="caution">
    <text evidence="14">The sequence shown here is derived from an EMBL/GenBank/DDBJ whole genome shotgun (WGS) entry which is preliminary data.</text>
</comment>
<keyword evidence="5" id="KW-0067">ATP-binding</keyword>
<dbReference type="Pfam" id="PF02875">
    <property type="entry name" value="Mur_ligase_C"/>
    <property type="match status" value="1"/>
</dbReference>
<keyword evidence="4" id="KW-0547">Nucleotide-binding</keyword>
<feature type="domain" description="Mur ligase N-terminal catalytic" evidence="11">
    <location>
        <begin position="30"/>
        <end position="89"/>
    </location>
</feature>
<keyword evidence="8" id="KW-0131">Cell cycle</keyword>
<dbReference type="Gene3D" id="3.90.190.20">
    <property type="entry name" value="Mur ligase, C-terminal domain"/>
    <property type="match status" value="1"/>
</dbReference>
<evidence type="ECO:0000256" key="1">
    <source>
        <dbReference type="ARBA" id="ARBA00022490"/>
    </source>
</evidence>
<dbReference type="AlphaFoldDB" id="A0A644SWP5"/>
<dbReference type="SUPFAM" id="SSF53244">
    <property type="entry name" value="MurD-like peptide ligases, peptide-binding domain"/>
    <property type="match status" value="1"/>
</dbReference>
<evidence type="ECO:0000256" key="6">
    <source>
        <dbReference type="ARBA" id="ARBA00022960"/>
    </source>
</evidence>
<keyword evidence="3" id="KW-0132">Cell division</keyword>
<dbReference type="GO" id="GO:0008360">
    <property type="term" value="P:regulation of cell shape"/>
    <property type="evidence" value="ECO:0007669"/>
    <property type="project" value="UniProtKB-KW"/>
</dbReference>
<dbReference type="InterPro" id="IPR005863">
    <property type="entry name" value="UDP-N-AcMur_synth"/>
</dbReference>
<dbReference type="GO" id="GO:0051301">
    <property type="term" value="P:cell division"/>
    <property type="evidence" value="ECO:0007669"/>
    <property type="project" value="UniProtKB-KW"/>
</dbReference>
<evidence type="ECO:0000259" key="12">
    <source>
        <dbReference type="Pfam" id="PF02875"/>
    </source>
</evidence>
<evidence type="ECO:0000256" key="7">
    <source>
        <dbReference type="ARBA" id="ARBA00022984"/>
    </source>
</evidence>
<keyword evidence="7" id="KW-0573">Peptidoglycan synthesis</keyword>
<dbReference type="Gene3D" id="3.40.1190.10">
    <property type="entry name" value="Mur-like, catalytic domain"/>
    <property type="match status" value="1"/>
</dbReference>
<evidence type="ECO:0000259" key="11">
    <source>
        <dbReference type="Pfam" id="PF01225"/>
    </source>
</evidence>
<evidence type="ECO:0000256" key="8">
    <source>
        <dbReference type="ARBA" id="ARBA00023306"/>
    </source>
</evidence>
<sequence length="480" mass="51564">MTEPKRILFSAGEAAGVIGAACRGSLEAPIRAVVVDSRKADSDSLFVALPGERADGHDFMEDALGRGAKVVLAAVAQKEKALRAFASSAVPDACLILADSPLRGLQALAREHRRRLKGLVRIGVTGSSGKTTTKECIAAALRPSYPSGAVAMNKGNLNSDIGLSLSMFDLDETHVLGVFEMGMNRRGEMKELAAIYEPDIVVVTNIGSAHIGMIGSREGIAAEKKMVFSRFDGGQTAFVWDEDPFKDFLARGVPGRFVEFGTKSGKDFEGAESLGLRGWAIRWKARRFVFPLPGRHNLLNGLAALALAAELHMDPSLTAKGLSSVRPLFGRSELLTGRVELLKDCYNANPDSMAAAIDLCDSVQTKGRRLYVLGSMRELGAESLASHKALGRKAAESKADVLFFFGEEAEASYETAKQLRAPAEESCFHTTAMDELYRLVTTQLRDGDLLLLKASRGLALELLADRLVEAGFAQESDNAS</sequence>
<evidence type="ECO:0000313" key="14">
    <source>
        <dbReference type="EMBL" id="MPL59033.1"/>
    </source>
</evidence>
<dbReference type="NCBIfam" id="TIGR01143">
    <property type="entry name" value="murF"/>
    <property type="match status" value="1"/>
</dbReference>
<dbReference type="HAMAP" id="MF_02019">
    <property type="entry name" value="MurF"/>
    <property type="match status" value="1"/>
</dbReference>
<reference evidence="14" key="1">
    <citation type="submission" date="2019-08" db="EMBL/GenBank/DDBJ databases">
        <authorList>
            <person name="Kucharzyk K."/>
            <person name="Murdoch R.W."/>
            <person name="Higgins S."/>
            <person name="Loffler F."/>
        </authorList>
    </citation>
    <scope>NUCLEOTIDE SEQUENCE</scope>
</reference>
<dbReference type="Pfam" id="PF08245">
    <property type="entry name" value="Mur_ligase_M"/>
    <property type="match status" value="1"/>
</dbReference>
<dbReference type="EMBL" id="VSSQ01000008">
    <property type="protein sequence ID" value="MPL59033.1"/>
    <property type="molecule type" value="Genomic_DNA"/>
</dbReference>
<evidence type="ECO:0000256" key="5">
    <source>
        <dbReference type="ARBA" id="ARBA00022840"/>
    </source>
</evidence>
<gene>
    <name evidence="14" type="primary">murF_2</name>
    <name evidence="14" type="ORF">SDC9_04581</name>
</gene>